<evidence type="ECO:0000313" key="4">
    <source>
        <dbReference type="EMBL" id="KZS45121.1"/>
    </source>
</evidence>
<dbReference type="PROSITE" id="PS50994">
    <property type="entry name" value="INTEGRASE"/>
    <property type="match status" value="1"/>
</dbReference>
<dbReference type="Pfam" id="PF13333">
    <property type="entry name" value="rve_2"/>
    <property type="match status" value="1"/>
</dbReference>
<dbReference type="InterPro" id="IPR050900">
    <property type="entry name" value="Transposase_IS3/IS150/IS904"/>
</dbReference>
<dbReference type="InterPro" id="IPR001584">
    <property type="entry name" value="Integrase_cat-core"/>
</dbReference>
<dbReference type="InterPro" id="IPR036397">
    <property type="entry name" value="RNaseH_sf"/>
</dbReference>
<dbReference type="Pfam" id="PF00665">
    <property type="entry name" value="rve"/>
    <property type="match status" value="1"/>
</dbReference>
<organism evidence="3 5">
    <name type="scientific">Paenibacillus glucanolyticus</name>
    <dbReference type="NCBI Taxonomy" id="59843"/>
    <lineage>
        <taxon>Bacteria</taxon>
        <taxon>Bacillati</taxon>
        <taxon>Bacillota</taxon>
        <taxon>Bacilli</taxon>
        <taxon>Bacillales</taxon>
        <taxon>Paenibacillaceae</taxon>
        <taxon>Paenibacillus</taxon>
    </lineage>
</organism>
<dbReference type="InterPro" id="IPR048020">
    <property type="entry name" value="Transpos_IS3"/>
</dbReference>
<dbReference type="PANTHER" id="PTHR46889:SF4">
    <property type="entry name" value="TRANSPOSASE INSO FOR INSERTION SEQUENCE ELEMENT IS911B-RELATED"/>
    <property type="match status" value="1"/>
</dbReference>
<evidence type="ECO:0000256" key="1">
    <source>
        <dbReference type="ARBA" id="ARBA00002286"/>
    </source>
</evidence>
<keyword evidence="5" id="KW-1185">Reference proteome</keyword>
<dbReference type="PANTHER" id="PTHR46889">
    <property type="entry name" value="TRANSPOSASE INSF FOR INSERTION SEQUENCE IS3B-RELATED"/>
    <property type="match status" value="1"/>
</dbReference>
<protein>
    <submittedName>
        <fullName evidence="3">Integrase</fullName>
    </submittedName>
</protein>
<comment type="caution">
    <text evidence="3">The sequence shown here is derived from an EMBL/GenBank/DDBJ whole genome shotgun (WGS) entry which is preliminary data.</text>
</comment>
<dbReference type="GO" id="GO:0015074">
    <property type="term" value="P:DNA integration"/>
    <property type="evidence" value="ECO:0007669"/>
    <property type="project" value="InterPro"/>
</dbReference>
<dbReference type="Proteomes" id="UP000076796">
    <property type="component" value="Unassembled WGS sequence"/>
</dbReference>
<dbReference type="Gene3D" id="3.30.420.10">
    <property type="entry name" value="Ribonuclease H-like superfamily/Ribonuclease H"/>
    <property type="match status" value="1"/>
</dbReference>
<name>A0A163G790_9BACL</name>
<feature type="domain" description="Integrase catalytic" evidence="2">
    <location>
        <begin position="125"/>
        <end position="282"/>
    </location>
</feature>
<dbReference type="GO" id="GO:0003676">
    <property type="term" value="F:nucleic acid binding"/>
    <property type="evidence" value="ECO:0007669"/>
    <property type="project" value="InterPro"/>
</dbReference>
<reference evidence="3" key="1">
    <citation type="journal article" date="2016" name="Genome Announc.">
        <title>Draft genomes of two strains of Paenibacillus glucanolyticus with capability to degrade lignocellulose.</title>
        <authorList>
            <person name="Mathews S.L."/>
            <person name="Pawlak J."/>
            <person name="Grunden A.M."/>
        </authorList>
    </citation>
    <scope>NUCLEOTIDE SEQUENCE [LARGE SCALE GENOMIC DNA]</scope>
    <source>
        <strain evidence="3">SLM1</strain>
    </source>
</reference>
<dbReference type="AlphaFoldDB" id="A0A163G790"/>
<evidence type="ECO:0000259" key="2">
    <source>
        <dbReference type="PROSITE" id="PS50994"/>
    </source>
</evidence>
<dbReference type="InterPro" id="IPR025948">
    <property type="entry name" value="HTH-like_dom"/>
</dbReference>
<evidence type="ECO:0000313" key="3">
    <source>
        <dbReference type="EMBL" id="KZS44772.1"/>
    </source>
</evidence>
<dbReference type="EMBL" id="LWMH01000001">
    <property type="protein sequence ID" value="KZS45121.1"/>
    <property type="molecule type" value="Genomic_DNA"/>
</dbReference>
<gene>
    <name evidence="3" type="ORF">AWU65_01920</name>
    <name evidence="4" type="ORF">AWU65_03830</name>
</gene>
<dbReference type="Pfam" id="PF13276">
    <property type="entry name" value="HTH_21"/>
    <property type="match status" value="1"/>
</dbReference>
<evidence type="ECO:0000313" key="5">
    <source>
        <dbReference type="Proteomes" id="UP000076796"/>
    </source>
</evidence>
<dbReference type="EMBL" id="LWMH01000001">
    <property type="protein sequence ID" value="KZS44772.1"/>
    <property type="molecule type" value="Genomic_DNA"/>
</dbReference>
<comment type="function">
    <text evidence="1">Involved in the transposition of the insertion sequence.</text>
</comment>
<dbReference type="SUPFAM" id="SSF53098">
    <property type="entry name" value="Ribonuclease H-like"/>
    <property type="match status" value="1"/>
</dbReference>
<dbReference type="NCBIfam" id="NF033516">
    <property type="entry name" value="transpos_IS3"/>
    <property type="match status" value="1"/>
</dbReference>
<dbReference type="InterPro" id="IPR012337">
    <property type="entry name" value="RNaseH-like_sf"/>
</dbReference>
<accession>A0A163G790</accession>
<proteinExistence type="predicted"/>
<sequence>MDFEARCQSVREISKWAPVVWLCKIAEISRAGYYKWKKNAALREKRADRDADLKAHILSIHRLRPYFGYKRMRTALGKEGLVVNHKKVRRLMRELQIRSVIRKKRPFAGRKPSVLFRNVLNREFSATTPVQKLVTDITYVRIGHDFAYLSVVMDLYNNEIVAWELSERNDLKLVTDTVKKLKCGPSLLHSDQGFQYTTQTYAKLLEEKKLTGSHSRRGNCYDNACIESFFSHLKTEKLYLERPQNLEQARSQITEYISFYNMERFQNKLGDLSPIEFREKVAA</sequence>